<feature type="region of interest" description="Disordered" evidence="6">
    <location>
        <begin position="87"/>
        <end position="125"/>
    </location>
</feature>
<evidence type="ECO:0000256" key="5">
    <source>
        <dbReference type="PROSITE-ProRule" id="PRU00070"/>
    </source>
</evidence>
<dbReference type="GO" id="GO:0005634">
    <property type="term" value="C:nucleus"/>
    <property type="evidence" value="ECO:0007669"/>
    <property type="project" value="UniProtKB-SubCell"/>
</dbReference>
<dbReference type="GO" id="GO:0000981">
    <property type="term" value="F:DNA-binding transcription factor activity, RNA polymerase II-specific"/>
    <property type="evidence" value="ECO:0007669"/>
    <property type="project" value="TreeGrafter"/>
</dbReference>
<keyword evidence="4 5" id="KW-0539">Nucleus</keyword>
<feature type="DNA-binding region" description="DM" evidence="5">
    <location>
        <begin position="24"/>
        <end position="71"/>
    </location>
</feature>
<dbReference type="PANTHER" id="PTHR12322:SF53">
    <property type="entry name" value="DOUBLESEX-MAB RELATED 11E"/>
    <property type="match status" value="1"/>
</dbReference>
<evidence type="ECO:0000256" key="1">
    <source>
        <dbReference type="ARBA" id="ARBA00022723"/>
    </source>
</evidence>
<dbReference type="InterPro" id="IPR036407">
    <property type="entry name" value="DM_DNA-bd_sf"/>
</dbReference>
<evidence type="ECO:0000256" key="4">
    <source>
        <dbReference type="ARBA" id="ARBA00023242"/>
    </source>
</evidence>
<evidence type="ECO:0000256" key="3">
    <source>
        <dbReference type="ARBA" id="ARBA00023125"/>
    </source>
</evidence>
<dbReference type="FunFam" id="4.10.1040.10:FF:000001">
    <property type="entry name" value="doublesex- and mab-3-related transcription factor 1"/>
    <property type="match status" value="1"/>
</dbReference>
<dbReference type="Pfam" id="PF00751">
    <property type="entry name" value="DM"/>
    <property type="match status" value="1"/>
</dbReference>
<name>A0A3S4B8M7_9BILA</name>
<dbReference type="GO" id="GO:0000978">
    <property type="term" value="F:RNA polymerase II cis-regulatory region sequence-specific DNA binding"/>
    <property type="evidence" value="ECO:0007669"/>
    <property type="project" value="TreeGrafter"/>
</dbReference>
<keyword evidence="3 5" id="KW-0238">DNA-binding</keyword>
<proteinExistence type="evidence at transcript level"/>
<dbReference type="SUPFAM" id="SSF82927">
    <property type="entry name" value="Cysteine-rich DNA binding domain, (DM domain)"/>
    <property type="match status" value="1"/>
</dbReference>
<dbReference type="EMBL" id="LR027816">
    <property type="protein sequence ID" value="VCU79647.1"/>
    <property type="molecule type" value="mRNA"/>
</dbReference>
<dbReference type="AlphaFoldDB" id="A0A3S4B8M7"/>
<dbReference type="Gene3D" id="4.10.1040.10">
    <property type="entry name" value="DM DNA-binding domain"/>
    <property type="match status" value="1"/>
</dbReference>
<reference evidence="8" key="1">
    <citation type="submission" date="2018-10" db="EMBL/GenBank/DDBJ databases">
        <authorList>
            <person name="Janssen R."/>
        </authorList>
    </citation>
    <scope>NUCLEOTIDE SEQUENCE</scope>
    <source>
        <tissue evidence="8">Mix of complete embryos of different developmental stages</tissue>
    </source>
</reference>
<dbReference type="InterPro" id="IPR026607">
    <property type="entry name" value="DMRT"/>
</dbReference>
<evidence type="ECO:0000256" key="2">
    <source>
        <dbReference type="ARBA" id="ARBA00022833"/>
    </source>
</evidence>
<dbReference type="SMART" id="SM00301">
    <property type="entry name" value="DM"/>
    <property type="match status" value="1"/>
</dbReference>
<evidence type="ECO:0000313" key="8">
    <source>
        <dbReference type="EMBL" id="VCU79647.1"/>
    </source>
</evidence>
<sequence>MAASVEISAEQMDDSLIRARSPKCARCRNHGCLSRLKGHKRFCRWKSCACQRCRLIAERQRVMAAQVALRRQQQQDEMLGLTCPVVIPPDQTDSLPPPRTDEPETNETGSGDSARPPVPAPSESLTVPSISEVLCSLERLCNQFSGDTIPVLLTLLKLCKYDVNKAILVNLEGHSDLGLSGLSRTGIASALSIIAPIPIMHGSGLHTHSLNTHAPTQGPIFNPLRCGFSAHDRPICLTSRSHLTNGFSTNSIIAPTKSSAFHRVSDRSSQSSSSSES</sequence>
<evidence type="ECO:0000259" key="7">
    <source>
        <dbReference type="PROSITE" id="PS50809"/>
    </source>
</evidence>
<comment type="subcellular location">
    <subcellularLocation>
        <location evidence="5">Nucleus</location>
    </subcellularLocation>
</comment>
<keyword evidence="1 5" id="KW-0479">Metal-binding</keyword>
<dbReference type="GO" id="GO:0046872">
    <property type="term" value="F:metal ion binding"/>
    <property type="evidence" value="ECO:0007669"/>
    <property type="project" value="UniProtKB-KW"/>
</dbReference>
<dbReference type="PROSITE" id="PS40000">
    <property type="entry name" value="DM_1"/>
    <property type="match status" value="1"/>
</dbReference>
<organism evidence="8">
    <name type="scientific">Euperipatoides kanangrensis</name>
    <dbReference type="NCBI Taxonomy" id="488523"/>
    <lineage>
        <taxon>Eukaryota</taxon>
        <taxon>Metazoa</taxon>
        <taxon>Ecdysozoa</taxon>
        <taxon>Onychophora</taxon>
        <taxon>Udeonychophora</taxon>
        <taxon>Euonychophora</taxon>
        <taxon>Peripatopsidae</taxon>
        <taxon>Euperipatoides</taxon>
    </lineage>
</organism>
<dbReference type="PROSITE" id="PS50809">
    <property type="entry name" value="DM_2"/>
    <property type="match status" value="1"/>
</dbReference>
<protein>
    <submittedName>
        <fullName evidence="8">Dsx_like</fullName>
    </submittedName>
</protein>
<feature type="domain" description="DM" evidence="7">
    <location>
        <begin position="24"/>
        <end position="71"/>
    </location>
</feature>
<dbReference type="InterPro" id="IPR001275">
    <property type="entry name" value="DM_DNA-bd"/>
</dbReference>
<dbReference type="GO" id="GO:0007548">
    <property type="term" value="P:sex differentiation"/>
    <property type="evidence" value="ECO:0007669"/>
    <property type="project" value="TreeGrafter"/>
</dbReference>
<evidence type="ECO:0000256" key="6">
    <source>
        <dbReference type="SAM" id="MobiDB-lite"/>
    </source>
</evidence>
<keyword evidence="2 5" id="KW-0862">Zinc</keyword>
<gene>
    <name evidence="8" type="primary">Doublesex_like</name>
</gene>
<dbReference type="PANTHER" id="PTHR12322">
    <property type="entry name" value="DOUBLESEX AND MAB-3 RELATED TRANSCRIPTION FACTOR DMRT"/>
    <property type="match status" value="1"/>
</dbReference>
<accession>A0A3S4B8M7</accession>